<dbReference type="AlphaFoldDB" id="A0A8H6SFU4"/>
<proteinExistence type="predicted"/>
<sequence>MSTIDKDRLSLKIKSKGHYEYPRHIQDITLTAKHPQHGEVASLFAWRLVRPLFGDRFLQILDEDHQEMHDFSSSLFDKYGKALPYIIEPGFRSGSGVWGQELNDGLLFYVMMVSVPEKFRGQGIGSWALQQFLQSNEVHEKDTIFCWPSPMGIQDRAEFQEIQARQTAFFRKNDFRRVGRTSFLGYSPRRDHPSRRLPVDEDVADLAESFFSPDAATMQQVYPLHFAVVKQKGAEIVDVIRAAHDKDPHSIHIRDANGFTPLHAAAGTRNIAALRKLLEFDVEEDLRNVENANGTTPLELLQLRMRSDRDFAEMFLDNWCGYSVEELEAEYLLKRRLGSLLDVSLQKYITKNKFGCSCGQCVDGWLSPRMRYQLECQAGYGRDMMPYNYDQFKRGQVASLDDFFDVQASYIPRRFQPDFYLSFYKGYCDIFTAAYEFMHATKEVLSESAIQPYLSHDSMFYFNKGGRIAFAFDAMTDCARDQSALGDGMHEETFADSEDWTSLLTCVNDLQFQLVRVMLGLNPREQWGPYDHGFGARGGGLDDEMDEDSEDDFVF</sequence>
<dbReference type="Gene3D" id="1.25.40.20">
    <property type="entry name" value="Ankyrin repeat-containing domain"/>
    <property type="match status" value="1"/>
</dbReference>
<dbReference type="EMBL" id="JACAZE010000015">
    <property type="protein sequence ID" value="KAF7297896.1"/>
    <property type="molecule type" value="Genomic_DNA"/>
</dbReference>
<organism evidence="2 3">
    <name type="scientific">Mycena chlorophos</name>
    <name type="common">Agaric fungus</name>
    <name type="synonym">Agaricus chlorophos</name>
    <dbReference type="NCBI Taxonomy" id="658473"/>
    <lineage>
        <taxon>Eukaryota</taxon>
        <taxon>Fungi</taxon>
        <taxon>Dikarya</taxon>
        <taxon>Basidiomycota</taxon>
        <taxon>Agaricomycotina</taxon>
        <taxon>Agaricomycetes</taxon>
        <taxon>Agaricomycetidae</taxon>
        <taxon>Agaricales</taxon>
        <taxon>Marasmiineae</taxon>
        <taxon>Mycenaceae</taxon>
        <taxon>Mycena</taxon>
    </lineage>
</organism>
<dbReference type="Proteomes" id="UP000613580">
    <property type="component" value="Unassembled WGS sequence"/>
</dbReference>
<keyword evidence="3" id="KW-1185">Reference proteome</keyword>
<protein>
    <submittedName>
        <fullName evidence="2">Ankyrin repeat family protein</fullName>
    </submittedName>
</protein>
<dbReference type="PROSITE" id="PS50088">
    <property type="entry name" value="ANK_REPEAT"/>
    <property type="match status" value="1"/>
</dbReference>
<comment type="caution">
    <text evidence="2">The sequence shown here is derived from an EMBL/GenBank/DDBJ whole genome shotgun (WGS) entry which is preliminary data.</text>
</comment>
<keyword evidence="1" id="KW-0040">ANK repeat</keyword>
<dbReference type="InterPro" id="IPR036770">
    <property type="entry name" value="Ankyrin_rpt-contain_sf"/>
</dbReference>
<dbReference type="PROSITE" id="PS50297">
    <property type="entry name" value="ANK_REP_REGION"/>
    <property type="match status" value="1"/>
</dbReference>
<accession>A0A8H6SFU4</accession>
<evidence type="ECO:0000313" key="2">
    <source>
        <dbReference type="EMBL" id="KAF7297896.1"/>
    </source>
</evidence>
<name>A0A8H6SFU4_MYCCL</name>
<dbReference type="OrthoDB" id="508139at2759"/>
<dbReference type="InterPro" id="IPR016181">
    <property type="entry name" value="Acyl_CoA_acyltransferase"/>
</dbReference>
<dbReference type="SUPFAM" id="SSF48403">
    <property type="entry name" value="Ankyrin repeat"/>
    <property type="match status" value="1"/>
</dbReference>
<dbReference type="InterPro" id="IPR002110">
    <property type="entry name" value="Ankyrin_rpt"/>
</dbReference>
<reference evidence="2" key="1">
    <citation type="submission" date="2020-05" db="EMBL/GenBank/DDBJ databases">
        <title>Mycena genomes resolve the evolution of fungal bioluminescence.</title>
        <authorList>
            <person name="Tsai I.J."/>
        </authorList>
    </citation>
    <scope>NUCLEOTIDE SEQUENCE</scope>
    <source>
        <strain evidence="2">110903Hualien_Pintung</strain>
    </source>
</reference>
<evidence type="ECO:0000256" key="1">
    <source>
        <dbReference type="PROSITE-ProRule" id="PRU00023"/>
    </source>
</evidence>
<feature type="repeat" description="ANK" evidence="1">
    <location>
        <begin position="257"/>
        <end position="289"/>
    </location>
</feature>
<dbReference type="SUPFAM" id="SSF55729">
    <property type="entry name" value="Acyl-CoA N-acyltransferases (Nat)"/>
    <property type="match status" value="1"/>
</dbReference>
<gene>
    <name evidence="2" type="ORF">HMN09_01010400</name>
</gene>
<evidence type="ECO:0000313" key="3">
    <source>
        <dbReference type="Proteomes" id="UP000613580"/>
    </source>
</evidence>